<gene>
    <name evidence="2" type="ORF">EV194_11823</name>
</gene>
<keyword evidence="1" id="KW-0732">Signal</keyword>
<keyword evidence="3" id="KW-1185">Reference proteome</keyword>
<dbReference type="RefSeq" id="WP_132435294.1">
    <property type="nucleotide sequence ID" value="NZ_SLWK01000018.1"/>
</dbReference>
<sequence length="112" mass="12415">MKKKLFFAIAAGIFVAATVFNMNLLQSNNNEEISWESISIMAEASVIRERVDVEPDMEGGSLGVKYCWTQVSLGGVLIVTPCGTYNANTRPQYKCGRPIFFSWNGGVRKQCN</sequence>
<dbReference type="OrthoDB" id="9985921at2"/>
<evidence type="ECO:0000313" key="2">
    <source>
        <dbReference type="EMBL" id="TCO04434.1"/>
    </source>
</evidence>
<comment type="caution">
    <text evidence="2">The sequence shown here is derived from an EMBL/GenBank/DDBJ whole genome shotgun (WGS) entry which is preliminary data.</text>
</comment>
<feature type="signal peptide" evidence="1">
    <location>
        <begin position="1"/>
        <end position="21"/>
    </location>
</feature>
<dbReference type="AlphaFoldDB" id="A0A4V2RVI4"/>
<dbReference type="Proteomes" id="UP000295221">
    <property type="component" value="Unassembled WGS sequence"/>
</dbReference>
<name>A0A4V2RVI4_9BACT</name>
<protein>
    <submittedName>
        <fullName evidence="2">Uncharacterized protein</fullName>
    </submittedName>
</protein>
<evidence type="ECO:0000256" key="1">
    <source>
        <dbReference type="SAM" id="SignalP"/>
    </source>
</evidence>
<feature type="chain" id="PRO_5020775696" evidence="1">
    <location>
        <begin position="22"/>
        <end position="112"/>
    </location>
</feature>
<evidence type="ECO:0000313" key="3">
    <source>
        <dbReference type="Proteomes" id="UP000295221"/>
    </source>
</evidence>
<reference evidence="2 3" key="1">
    <citation type="submission" date="2019-03" db="EMBL/GenBank/DDBJ databases">
        <title>Genomic Encyclopedia of Type Strains, Phase IV (KMG-IV): sequencing the most valuable type-strain genomes for metagenomic binning, comparative biology and taxonomic classification.</title>
        <authorList>
            <person name="Goeker M."/>
        </authorList>
    </citation>
    <scope>NUCLEOTIDE SEQUENCE [LARGE SCALE GENOMIC DNA]</scope>
    <source>
        <strain evidence="2 3">DSM 24179</strain>
    </source>
</reference>
<organism evidence="2 3">
    <name type="scientific">Natronoflexus pectinivorans</name>
    <dbReference type="NCBI Taxonomy" id="682526"/>
    <lineage>
        <taxon>Bacteria</taxon>
        <taxon>Pseudomonadati</taxon>
        <taxon>Bacteroidota</taxon>
        <taxon>Bacteroidia</taxon>
        <taxon>Marinilabiliales</taxon>
        <taxon>Marinilabiliaceae</taxon>
        <taxon>Natronoflexus</taxon>
    </lineage>
</organism>
<accession>A0A4V2RVI4</accession>
<proteinExistence type="predicted"/>
<dbReference type="EMBL" id="SLWK01000018">
    <property type="protein sequence ID" value="TCO04434.1"/>
    <property type="molecule type" value="Genomic_DNA"/>
</dbReference>